<dbReference type="AlphaFoldDB" id="A0AAV1JEE6"/>
<evidence type="ECO:0000313" key="2">
    <source>
        <dbReference type="EMBL" id="CAK1546785.1"/>
    </source>
</evidence>
<feature type="signal peptide" evidence="1">
    <location>
        <begin position="1"/>
        <end position="19"/>
    </location>
</feature>
<sequence>MRWIVLAIILCVAVIEIDSFRIYRRPFIRRRWPIGRHYGGSDVGSKYARGRRYHNTAYDNGARGAEGGNYHNAGTHEFHNIGQHHNKYTKIEKSENSGSHNIGGSDSYDNGGAFGRNFANHNTGLNQYGSDYDQGQDHATTW</sequence>
<evidence type="ECO:0000256" key="1">
    <source>
        <dbReference type="SAM" id="SignalP"/>
    </source>
</evidence>
<name>A0AAV1JEE6_9NEOP</name>
<comment type="caution">
    <text evidence="2">The sequence shown here is derived from an EMBL/GenBank/DDBJ whole genome shotgun (WGS) entry which is preliminary data.</text>
</comment>
<accession>A0AAV1JEE6</accession>
<dbReference type="EMBL" id="CAVLEF010000008">
    <property type="protein sequence ID" value="CAK1546785.1"/>
    <property type="molecule type" value="Genomic_DNA"/>
</dbReference>
<organism evidence="2 3">
    <name type="scientific">Leptosia nina</name>
    <dbReference type="NCBI Taxonomy" id="320188"/>
    <lineage>
        <taxon>Eukaryota</taxon>
        <taxon>Metazoa</taxon>
        <taxon>Ecdysozoa</taxon>
        <taxon>Arthropoda</taxon>
        <taxon>Hexapoda</taxon>
        <taxon>Insecta</taxon>
        <taxon>Pterygota</taxon>
        <taxon>Neoptera</taxon>
        <taxon>Endopterygota</taxon>
        <taxon>Lepidoptera</taxon>
        <taxon>Glossata</taxon>
        <taxon>Ditrysia</taxon>
        <taxon>Papilionoidea</taxon>
        <taxon>Pieridae</taxon>
        <taxon>Pierinae</taxon>
        <taxon>Leptosia</taxon>
    </lineage>
</organism>
<protein>
    <submittedName>
        <fullName evidence="2">Uncharacterized protein</fullName>
    </submittedName>
</protein>
<keyword evidence="1" id="KW-0732">Signal</keyword>
<feature type="chain" id="PRO_5043931478" evidence="1">
    <location>
        <begin position="20"/>
        <end position="142"/>
    </location>
</feature>
<dbReference type="Proteomes" id="UP001497472">
    <property type="component" value="Unassembled WGS sequence"/>
</dbReference>
<evidence type="ECO:0000313" key="3">
    <source>
        <dbReference type="Proteomes" id="UP001497472"/>
    </source>
</evidence>
<gene>
    <name evidence="2" type="ORF">LNINA_LOCUS6307</name>
</gene>
<proteinExistence type="predicted"/>
<keyword evidence="3" id="KW-1185">Reference proteome</keyword>
<reference evidence="2 3" key="1">
    <citation type="submission" date="2023-11" db="EMBL/GenBank/DDBJ databases">
        <authorList>
            <person name="Okamura Y."/>
        </authorList>
    </citation>
    <scope>NUCLEOTIDE SEQUENCE [LARGE SCALE GENOMIC DNA]</scope>
</reference>